<evidence type="ECO:0008006" key="4">
    <source>
        <dbReference type="Google" id="ProtNLM"/>
    </source>
</evidence>
<evidence type="ECO:0000313" key="2">
    <source>
        <dbReference type="EMBL" id="KAJ5240521.1"/>
    </source>
</evidence>
<feature type="compositionally biased region" description="Polar residues" evidence="1">
    <location>
        <begin position="117"/>
        <end position="127"/>
    </location>
</feature>
<gene>
    <name evidence="2" type="ORF">N7469_002112</name>
</gene>
<comment type="caution">
    <text evidence="2">The sequence shown here is derived from an EMBL/GenBank/DDBJ whole genome shotgun (WGS) entry which is preliminary data.</text>
</comment>
<dbReference type="GeneID" id="81380199"/>
<organism evidence="2 3">
    <name type="scientific">Penicillium citrinum</name>
    <dbReference type="NCBI Taxonomy" id="5077"/>
    <lineage>
        <taxon>Eukaryota</taxon>
        <taxon>Fungi</taxon>
        <taxon>Dikarya</taxon>
        <taxon>Ascomycota</taxon>
        <taxon>Pezizomycotina</taxon>
        <taxon>Eurotiomycetes</taxon>
        <taxon>Eurotiomycetidae</taxon>
        <taxon>Eurotiales</taxon>
        <taxon>Aspergillaceae</taxon>
        <taxon>Penicillium</taxon>
    </lineage>
</organism>
<evidence type="ECO:0000256" key="1">
    <source>
        <dbReference type="SAM" id="MobiDB-lite"/>
    </source>
</evidence>
<name>A0A9W9PAL8_PENCI</name>
<proteinExistence type="predicted"/>
<reference evidence="2" key="1">
    <citation type="submission" date="2022-11" db="EMBL/GenBank/DDBJ databases">
        <authorList>
            <person name="Petersen C."/>
        </authorList>
    </citation>
    <scope>NUCLEOTIDE SEQUENCE</scope>
    <source>
        <strain evidence="2">IBT 23319</strain>
    </source>
</reference>
<dbReference type="OrthoDB" id="4307211at2759"/>
<sequence>MDPVRLMALETIDPRPLPPWPIEQAKTVHSTSDIVVFSDASGRDGHLGAAAIALNNNGDVVESQQVQVGPMERWSVHVAELIGIFHAINIRTSEQEREIKRQPQQSSATAGQHYRQSRMQQRSQDNGLFTQSTKLLQRSKVQELRCVFNGCQGIAVTPAMTADRMAKEAARPGKSHSFRPLLTRERASIRSNIIAQWRQEWRLASKGGHLKKIDNSPPSIYTRKLIVRKPGQEPGILLRTGYNWLSTYAKLFGFREDDQCVCGAQETVTHVLVDCPWGGAFSSVLSLLGGSKQGEKGKPDTVSRAKTVQAVLDFAEASQGFRSRAPRGQPNSGSGN</sequence>
<feature type="region of interest" description="Disordered" evidence="1">
    <location>
        <begin position="95"/>
        <end position="127"/>
    </location>
</feature>
<dbReference type="EMBL" id="JAPQKT010000002">
    <property type="protein sequence ID" value="KAJ5240521.1"/>
    <property type="molecule type" value="Genomic_DNA"/>
</dbReference>
<accession>A0A9W9PAL8</accession>
<reference evidence="2" key="2">
    <citation type="journal article" date="2023" name="IMA Fungus">
        <title>Comparative genomic study of the Penicillium genus elucidates a diverse pangenome and 15 lateral gene transfer events.</title>
        <authorList>
            <person name="Petersen C."/>
            <person name="Sorensen T."/>
            <person name="Nielsen M.R."/>
            <person name="Sondergaard T.E."/>
            <person name="Sorensen J.L."/>
            <person name="Fitzpatrick D.A."/>
            <person name="Frisvad J.C."/>
            <person name="Nielsen K.L."/>
        </authorList>
    </citation>
    <scope>NUCLEOTIDE SEQUENCE</scope>
    <source>
        <strain evidence="2">IBT 23319</strain>
    </source>
</reference>
<evidence type="ECO:0000313" key="3">
    <source>
        <dbReference type="Proteomes" id="UP001147733"/>
    </source>
</evidence>
<dbReference type="RefSeq" id="XP_056503526.1">
    <property type="nucleotide sequence ID" value="XM_056641032.1"/>
</dbReference>
<dbReference type="AlphaFoldDB" id="A0A9W9PAL8"/>
<keyword evidence="3" id="KW-1185">Reference proteome</keyword>
<protein>
    <recommendedName>
        <fullName evidence="4">Reverse transcriptase</fullName>
    </recommendedName>
</protein>
<dbReference type="Proteomes" id="UP001147733">
    <property type="component" value="Unassembled WGS sequence"/>
</dbReference>